<sequence length="64" mass="7444">MEHVDSCACFYCFAQFKASDIKTWIDDDETALCPHCGMDTVLPDVPLYTLDKDLLTEMHRYFFS</sequence>
<evidence type="ECO:0000313" key="1">
    <source>
        <dbReference type="EMBL" id="GBF04253.1"/>
    </source>
</evidence>
<comment type="caution">
    <text evidence="1">The sequence shown here is derived from an EMBL/GenBank/DDBJ whole genome shotgun (WGS) entry which is preliminary data.</text>
</comment>
<gene>
    <name evidence="1" type="ORF">DAERI_010425</name>
</gene>
<name>A0A2I9CRS1_9DEIO</name>
<evidence type="ECO:0008006" key="3">
    <source>
        <dbReference type="Google" id="ProtNLM"/>
    </source>
</evidence>
<dbReference type="AlphaFoldDB" id="A0A2I9CRS1"/>
<protein>
    <recommendedName>
        <fullName evidence="3">Cytoplasmic protein</fullName>
    </recommendedName>
</protein>
<dbReference type="Proteomes" id="UP000236569">
    <property type="component" value="Unassembled WGS sequence"/>
</dbReference>
<organism evidence="1 2">
    <name type="scientific">Deinococcus aerius</name>
    <dbReference type="NCBI Taxonomy" id="200253"/>
    <lineage>
        <taxon>Bacteria</taxon>
        <taxon>Thermotogati</taxon>
        <taxon>Deinococcota</taxon>
        <taxon>Deinococci</taxon>
        <taxon>Deinococcales</taxon>
        <taxon>Deinococcaceae</taxon>
        <taxon>Deinococcus</taxon>
    </lineage>
</organism>
<accession>A0A2I9CRS1</accession>
<keyword evidence="2" id="KW-1185">Reference proteome</keyword>
<proteinExistence type="predicted"/>
<dbReference type="EMBL" id="BFAG01000001">
    <property type="protein sequence ID" value="GBF04253.1"/>
    <property type="molecule type" value="Genomic_DNA"/>
</dbReference>
<reference evidence="2" key="1">
    <citation type="submission" date="2018-01" db="EMBL/GenBank/DDBJ databases">
        <title>Draft Genome Sequence of the Radioresistant Bacterium Deinococcus aerius TR0125, Isolated from the Higher Atmosphere above Japan.</title>
        <authorList>
            <person name="Satoh K."/>
            <person name="Arai H."/>
            <person name="Sanzen T."/>
            <person name="Kawaguchi Y."/>
            <person name="Hayashi H."/>
            <person name="Yokobori S."/>
            <person name="Yamagishi A."/>
            <person name="Oono Y."/>
            <person name="Narumi I."/>
        </authorList>
    </citation>
    <scope>NUCLEOTIDE SEQUENCE [LARGE SCALE GENOMIC DNA]</scope>
    <source>
        <strain evidence="2">TR0125</strain>
    </source>
</reference>
<evidence type="ECO:0000313" key="2">
    <source>
        <dbReference type="Proteomes" id="UP000236569"/>
    </source>
</evidence>